<keyword evidence="6" id="KW-0472">Membrane</keyword>
<evidence type="ECO:0000256" key="2">
    <source>
        <dbReference type="ARBA" id="ARBA00022448"/>
    </source>
</evidence>
<evidence type="ECO:0000256" key="1">
    <source>
        <dbReference type="ARBA" id="ARBA00004141"/>
    </source>
</evidence>
<evidence type="ECO:0000256" key="4">
    <source>
        <dbReference type="ARBA" id="ARBA00022989"/>
    </source>
</evidence>
<keyword evidence="2" id="KW-0813">Transport</keyword>
<reference evidence="7" key="1">
    <citation type="journal article" date="2020" name="Nat. Commun.">
        <title>Large-scale genome sequencing of mycorrhizal fungi provides insights into the early evolution of symbiotic traits.</title>
        <authorList>
            <person name="Miyauchi S."/>
            <person name="Kiss E."/>
            <person name="Kuo A."/>
            <person name="Drula E."/>
            <person name="Kohler A."/>
            <person name="Sanchez-Garcia M."/>
            <person name="Morin E."/>
            <person name="Andreopoulos B."/>
            <person name="Barry K.W."/>
            <person name="Bonito G."/>
            <person name="Buee M."/>
            <person name="Carver A."/>
            <person name="Chen C."/>
            <person name="Cichocki N."/>
            <person name="Clum A."/>
            <person name="Culley D."/>
            <person name="Crous P.W."/>
            <person name="Fauchery L."/>
            <person name="Girlanda M."/>
            <person name="Hayes R.D."/>
            <person name="Keri Z."/>
            <person name="LaButti K."/>
            <person name="Lipzen A."/>
            <person name="Lombard V."/>
            <person name="Magnuson J."/>
            <person name="Maillard F."/>
            <person name="Murat C."/>
            <person name="Nolan M."/>
            <person name="Ohm R.A."/>
            <person name="Pangilinan J."/>
            <person name="Pereira M.F."/>
            <person name="Perotto S."/>
            <person name="Peter M."/>
            <person name="Pfister S."/>
            <person name="Riley R."/>
            <person name="Sitrit Y."/>
            <person name="Stielow J.B."/>
            <person name="Szollosi G."/>
            <person name="Zifcakova L."/>
            <person name="Stursova M."/>
            <person name="Spatafora J.W."/>
            <person name="Tedersoo L."/>
            <person name="Vaario L.M."/>
            <person name="Yamada A."/>
            <person name="Yan M."/>
            <person name="Wang P."/>
            <person name="Xu J."/>
            <person name="Bruns T."/>
            <person name="Baldrian P."/>
            <person name="Vilgalys R."/>
            <person name="Dunand C."/>
            <person name="Henrissat B."/>
            <person name="Grigoriev I.V."/>
            <person name="Hibbett D."/>
            <person name="Nagy L.G."/>
            <person name="Martin F.M."/>
        </authorList>
    </citation>
    <scope>NUCLEOTIDE SEQUENCE</scope>
    <source>
        <strain evidence="7">UP504</strain>
    </source>
</reference>
<keyword evidence="4" id="KW-1133">Transmembrane helix</keyword>
<sequence length="394" mass="43930">MGSCLALDQYCFPSKYFCGSARTSYDRWYEGSKDWESSISDVRNLSRQLWVSVTVPPKIAPVKAGVTRSKASSAEPLTASSVREHKIRALHLVSAFLFAVKHHLRNEVGVHYDDMAGLLPESFSKYDIASSAASMTPEHAGGFESPLTSGHESPVVTRVTGASHHQSSSDQRTPLLAKDQHHTIHFHPYAPPSQPSLPLLIAHELTRIVHRFRAQGCLDSIGPPGANAINGLIQSMINQLAKMERVSNTPIPASYGIHLKQCVTLYLFTLPFTLVADLRWFMVPGEIMRSTVLILPYLAPYDSRYCGELHFDGYRGIADEIEMPFGTDYYDLPLDRLCVDVRAEIQYMIHNLPEGSDEWEDFQYMLGAARGLVAHRLVSVSWFSSDPCAHPQKT</sequence>
<protein>
    <submittedName>
        <fullName evidence="7">Uncharacterized protein</fullName>
    </submittedName>
</protein>
<dbReference type="GO" id="GO:0005886">
    <property type="term" value="C:plasma membrane"/>
    <property type="evidence" value="ECO:0007669"/>
    <property type="project" value="UniProtKB-SubCell"/>
</dbReference>
<dbReference type="InterPro" id="IPR044669">
    <property type="entry name" value="YneE/VCCN1/2-like"/>
</dbReference>
<keyword evidence="3" id="KW-0812">Transmembrane</keyword>
<comment type="subcellular location">
    <subcellularLocation>
        <location evidence="1">Membrane</location>
        <topology evidence="1">Multi-pass membrane protein</topology>
    </subcellularLocation>
</comment>
<evidence type="ECO:0000313" key="8">
    <source>
        <dbReference type="Proteomes" id="UP000886523"/>
    </source>
</evidence>
<dbReference type="PANTHER" id="PTHR33281">
    <property type="entry name" value="UPF0187 PROTEIN YNEE"/>
    <property type="match status" value="1"/>
</dbReference>
<evidence type="ECO:0000256" key="6">
    <source>
        <dbReference type="ARBA" id="ARBA00023136"/>
    </source>
</evidence>
<dbReference type="Pfam" id="PF25539">
    <property type="entry name" value="Bestrophin_2"/>
    <property type="match status" value="2"/>
</dbReference>
<gene>
    <name evidence="7" type="ORF">BS47DRAFT_998920</name>
</gene>
<proteinExistence type="predicted"/>
<accession>A0A9P6BBM9</accession>
<keyword evidence="5" id="KW-0406">Ion transport</keyword>
<dbReference type="GO" id="GO:0005254">
    <property type="term" value="F:chloride channel activity"/>
    <property type="evidence" value="ECO:0007669"/>
    <property type="project" value="InterPro"/>
</dbReference>
<dbReference type="Proteomes" id="UP000886523">
    <property type="component" value="Unassembled WGS sequence"/>
</dbReference>
<dbReference type="AlphaFoldDB" id="A0A9P6BBM9"/>
<dbReference type="OrthoDB" id="1368at2759"/>
<keyword evidence="8" id="KW-1185">Reference proteome</keyword>
<dbReference type="EMBL" id="MU128915">
    <property type="protein sequence ID" value="KAF9519826.1"/>
    <property type="molecule type" value="Genomic_DNA"/>
</dbReference>
<evidence type="ECO:0000256" key="5">
    <source>
        <dbReference type="ARBA" id="ARBA00023065"/>
    </source>
</evidence>
<evidence type="ECO:0000313" key="7">
    <source>
        <dbReference type="EMBL" id="KAF9519826.1"/>
    </source>
</evidence>
<dbReference type="PANTHER" id="PTHR33281:SF21">
    <property type="entry name" value="MEMBRANE PROTEIN"/>
    <property type="match status" value="1"/>
</dbReference>
<evidence type="ECO:0000256" key="3">
    <source>
        <dbReference type="ARBA" id="ARBA00022692"/>
    </source>
</evidence>
<organism evidence="7 8">
    <name type="scientific">Hydnum rufescens UP504</name>
    <dbReference type="NCBI Taxonomy" id="1448309"/>
    <lineage>
        <taxon>Eukaryota</taxon>
        <taxon>Fungi</taxon>
        <taxon>Dikarya</taxon>
        <taxon>Basidiomycota</taxon>
        <taxon>Agaricomycotina</taxon>
        <taxon>Agaricomycetes</taxon>
        <taxon>Cantharellales</taxon>
        <taxon>Hydnaceae</taxon>
        <taxon>Hydnum</taxon>
    </lineage>
</organism>
<comment type="caution">
    <text evidence="7">The sequence shown here is derived from an EMBL/GenBank/DDBJ whole genome shotgun (WGS) entry which is preliminary data.</text>
</comment>
<name>A0A9P6BBM9_9AGAM</name>